<gene>
    <name evidence="4" type="ORF">C2E21_5767</name>
</gene>
<dbReference type="Gene3D" id="3.40.50.1820">
    <property type="entry name" value="alpha/beta hydrolase"/>
    <property type="match status" value="1"/>
</dbReference>
<feature type="region of interest" description="Disordered" evidence="1">
    <location>
        <begin position="1"/>
        <end position="60"/>
    </location>
</feature>
<keyword evidence="5" id="KW-1185">Reference proteome</keyword>
<dbReference type="InterPro" id="IPR000192">
    <property type="entry name" value="Aminotrans_V_dom"/>
</dbReference>
<evidence type="ECO:0000256" key="1">
    <source>
        <dbReference type="SAM" id="MobiDB-lite"/>
    </source>
</evidence>
<organism evidence="4 5">
    <name type="scientific">Chlorella sorokiniana</name>
    <name type="common">Freshwater green alga</name>
    <dbReference type="NCBI Taxonomy" id="3076"/>
    <lineage>
        <taxon>Eukaryota</taxon>
        <taxon>Viridiplantae</taxon>
        <taxon>Chlorophyta</taxon>
        <taxon>core chlorophytes</taxon>
        <taxon>Trebouxiophyceae</taxon>
        <taxon>Chlorellales</taxon>
        <taxon>Chlorellaceae</taxon>
        <taxon>Chlorella clade</taxon>
        <taxon>Chlorella</taxon>
    </lineage>
</organism>
<dbReference type="InterPro" id="IPR015422">
    <property type="entry name" value="PyrdxlP-dep_Trfase_small"/>
</dbReference>
<dbReference type="STRING" id="3076.A0A2P6TMN7"/>
<dbReference type="SUPFAM" id="SSF53383">
    <property type="entry name" value="PLP-dependent transferases"/>
    <property type="match status" value="1"/>
</dbReference>
<accession>A0A2P6TMN7</accession>
<reference evidence="4 5" key="1">
    <citation type="journal article" date="2018" name="Plant J.">
        <title>Genome sequences of Chlorella sorokiniana UTEX 1602 and Micractinium conductrix SAG 241.80: implications to maltose excretion by a green alga.</title>
        <authorList>
            <person name="Arriola M.B."/>
            <person name="Velmurugan N."/>
            <person name="Zhang Y."/>
            <person name="Plunkett M.H."/>
            <person name="Hondzo H."/>
            <person name="Barney B.M."/>
        </authorList>
    </citation>
    <scope>NUCLEOTIDE SEQUENCE [LARGE SCALE GENOMIC DNA]</scope>
    <source>
        <strain evidence="5">UTEX 1602</strain>
    </source>
</reference>
<feature type="region of interest" description="Disordered" evidence="1">
    <location>
        <begin position="342"/>
        <end position="388"/>
    </location>
</feature>
<evidence type="ECO:0000313" key="5">
    <source>
        <dbReference type="Proteomes" id="UP000239899"/>
    </source>
</evidence>
<dbReference type="Pfam" id="PF00266">
    <property type="entry name" value="Aminotran_5"/>
    <property type="match status" value="1"/>
</dbReference>
<dbReference type="AlphaFoldDB" id="A0A2P6TMN7"/>
<dbReference type="InterPro" id="IPR002921">
    <property type="entry name" value="Fungal_lipase-type"/>
</dbReference>
<dbReference type="Pfam" id="PF01764">
    <property type="entry name" value="Lipase_3"/>
    <property type="match status" value="1"/>
</dbReference>
<dbReference type="Proteomes" id="UP000239899">
    <property type="component" value="Unassembled WGS sequence"/>
</dbReference>
<dbReference type="GO" id="GO:0006629">
    <property type="term" value="P:lipid metabolic process"/>
    <property type="evidence" value="ECO:0007669"/>
    <property type="project" value="InterPro"/>
</dbReference>
<feature type="compositionally biased region" description="Low complexity" evidence="1">
    <location>
        <begin position="15"/>
        <end position="47"/>
    </location>
</feature>
<dbReference type="SUPFAM" id="SSF53474">
    <property type="entry name" value="alpha/beta-Hydrolases"/>
    <property type="match status" value="1"/>
</dbReference>
<evidence type="ECO:0000259" key="2">
    <source>
        <dbReference type="Pfam" id="PF00266"/>
    </source>
</evidence>
<dbReference type="PANTHER" id="PTHR14237">
    <property type="entry name" value="MOLYBDOPTERIN COFACTOR SULFURASE MOSC"/>
    <property type="match status" value="1"/>
</dbReference>
<dbReference type="InterPro" id="IPR015424">
    <property type="entry name" value="PyrdxlP-dep_Trfase"/>
</dbReference>
<feature type="domain" description="Aminotransferase class V" evidence="2">
    <location>
        <begin position="682"/>
        <end position="908"/>
    </location>
</feature>
<comment type="caution">
    <text evidence="4">The sequence shown here is derived from an EMBL/GenBank/DDBJ whole genome shotgun (WGS) entry which is preliminary data.</text>
</comment>
<protein>
    <submittedName>
        <fullName evidence="4">Molybdenum cofactor</fullName>
    </submittedName>
</protein>
<dbReference type="EMBL" id="LHPG02000011">
    <property type="protein sequence ID" value="PRW45603.1"/>
    <property type="molecule type" value="Genomic_DNA"/>
</dbReference>
<dbReference type="PANTHER" id="PTHR14237:SF80">
    <property type="entry name" value="MOLYBDENUM COFACTOR SULFURASE"/>
    <property type="match status" value="1"/>
</dbReference>
<feature type="domain" description="Fungal lipase-type" evidence="3">
    <location>
        <begin position="186"/>
        <end position="328"/>
    </location>
</feature>
<dbReference type="OrthoDB" id="10264306at2759"/>
<name>A0A2P6TMN7_CHLSO</name>
<sequence length="1023" mass="107762">MLASPLQAPPPVPPRQRAQGRASMDAQSAAAQAQAALPAQGAQAPAATAPPPPRAAPSVHLNNAVPLPRLVLASAPSLLAANLRKLGQLVPPPLPLLRGAAPGAAWGRAAEVLQVSDAAGLQDVAAAMVLCEAVYRSVEYGTEQAEVAIRKLQRQLPGTPHLSHVQWSPLGQEQRYVVASTPDAIVVAFLGTMRPGDHLVNLHLRHAPALPKGGSAGGGVGGSTNAAAAHAGYLRRAAGIPAEQLYQLARVQGKRLVLAGHSLGGAVATLCAVRLLDTLPPALHPTLSCVGFAVPPVGNAALAATAQAQGWQQRITNYMLPEDWVPGLLSLFHRQRAGSKGLASLDGSDSDGESSGSESGAQAGIAAQQQQRGAEQQQQQQSGTVQRQRQQRPSFLLSLVLTAVAVLTGGLLSGAGTRLRAALTALPSHLLPRLVHVGRQIAPEPGTDASGSDLPLLEEESHVLERRQMVLYDVDAAKAKFLQRFPAYGYGRAAGGAGRRIDDLYAAEIAPRLGSEHYLDFTGSGLYFNSQIAGLAQELGQTALGNPHSITPSSMRASREVESVRRRLMALFGADPAEYELVFTRSATGALQLIGEMFPWSGGSQYAYLRSNHKSVLGIREYAKRGGAALLSIREEEVEAWLASDDAKPAGAQGGSSHAAANGTADVAATSGSANGGGGEPAYSLFAFPAYDNFSGKMNPAEWVKAVQAKSTPGHQWKVIWDTAAYAPCHPINLAEVPADFICLSFYKLFGYPTGVGALIMRRDMAARMRKVFWGGGSANFTVSSLDWSLLSDGPERFEDGTLPFIEILALKYGLQVFDTLGGLAAIEAHVEAVGRFLYEQASQLRHSNGAPLLEIYGNHTRPDSAKRQGSTLTFSLLDPSGQYLSWRAAAHAMMEAGLHVRSGGMCNPGELCTSTGMSEGEMMKLVEQKMRAGVPPPWEWALVSRPAAGGGMEQKRLPMGALRASCGYMSRFEDVAALIHFLSATYTDAVADVATAPEDVVEPQPPGVDAFSADVVRGMASC</sequence>
<evidence type="ECO:0000259" key="3">
    <source>
        <dbReference type="Pfam" id="PF01764"/>
    </source>
</evidence>
<evidence type="ECO:0000313" key="4">
    <source>
        <dbReference type="EMBL" id="PRW45603.1"/>
    </source>
</evidence>
<dbReference type="Gene3D" id="3.40.640.10">
    <property type="entry name" value="Type I PLP-dependent aspartate aminotransferase-like (Major domain)"/>
    <property type="match status" value="1"/>
</dbReference>
<dbReference type="Gene3D" id="3.90.1150.10">
    <property type="entry name" value="Aspartate Aminotransferase, domain 1"/>
    <property type="match status" value="1"/>
</dbReference>
<dbReference type="InterPro" id="IPR015421">
    <property type="entry name" value="PyrdxlP-dep_Trfase_major"/>
</dbReference>
<dbReference type="InterPro" id="IPR029058">
    <property type="entry name" value="AB_hydrolase_fold"/>
</dbReference>
<proteinExistence type="predicted"/>